<feature type="compositionally biased region" description="Polar residues" evidence="1">
    <location>
        <begin position="138"/>
        <end position="150"/>
    </location>
</feature>
<keyword evidence="3" id="KW-1185">Reference proteome</keyword>
<dbReference type="EMBL" id="CAJVCH010028667">
    <property type="protein sequence ID" value="CAG7704670.1"/>
    <property type="molecule type" value="Genomic_DNA"/>
</dbReference>
<feature type="compositionally biased region" description="Basic and acidic residues" evidence="1">
    <location>
        <begin position="286"/>
        <end position="297"/>
    </location>
</feature>
<gene>
    <name evidence="2" type="ORF">AFUS01_LOCUS4592</name>
</gene>
<feature type="compositionally biased region" description="Basic and acidic residues" evidence="1">
    <location>
        <begin position="84"/>
        <end position="93"/>
    </location>
</feature>
<evidence type="ECO:0000313" key="2">
    <source>
        <dbReference type="EMBL" id="CAG7704670.1"/>
    </source>
</evidence>
<proteinExistence type="predicted"/>
<feature type="region of interest" description="Disordered" evidence="1">
    <location>
        <begin position="456"/>
        <end position="495"/>
    </location>
</feature>
<feature type="region of interest" description="Disordered" evidence="1">
    <location>
        <begin position="345"/>
        <end position="374"/>
    </location>
</feature>
<feature type="region of interest" description="Disordered" evidence="1">
    <location>
        <begin position="84"/>
        <end position="106"/>
    </location>
</feature>
<organism evidence="2 3">
    <name type="scientific">Allacma fusca</name>
    <dbReference type="NCBI Taxonomy" id="39272"/>
    <lineage>
        <taxon>Eukaryota</taxon>
        <taxon>Metazoa</taxon>
        <taxon>Ecdysozoa</taxon>
        <taxon>Arthropoda</taxon>
        <taxon>Hexapoda</taxon>
        <taxon>Collembola</taxon>
        <taxon>Symphypleona</taxon>
        <taxon>Sminthuridae</taxon>
        <taxon>Allacma</taxon>
    </lineage>
</organism>
<evidence type="ECO:0000313" key="3">
    <source>
        <dbReference type="Proteomes" id="UP000708208"/>
    </source>
</evidence>
<feature type="non-terminal residue" evidence="2">
    <location>
        <position position="1"/>
    </location>
</feature>
<feature type="compositionally biased region" description="Low complexity" evidence="1">
    <location>
        <begin position="458"/>
        <end position="484"/>
    </location>
</feature>
<comment type="caution">
    <text evidence="2">The sequence shown here is derived from an EMBL/GenBank/DDBJ whole genome shotgun (WGS) entry which is preliminary data.</text>
</comment>
<dbReference type="AlphaFoldDB" id="A0A8J2J773"/>
<reference evidence="2" key="1">
    <citation type="submission" date="2021-06" db="EMBL/GenBank/DDBJ databases">
        <authorList>
            <person name="Hodson N. C."/>
            <person name="Mongue J. A."/>
            <person name="Jaron S. K."/>
        </authorList>
    </citation>
    <scope>NUCLEOTIDE SEQUENCE</scope>
</reference>
<feature type="region of interest" description="Disordered" evidence="1">
    <location>
        <begin position="132"/>
        <end position="187"/>
    </location>
</feature>
<feature type="compositionally biased region" description="Polar residues" evidence="1">
    <location>
        <begin position="158"/>
        <end position="175"/>
    </location>
</feature>
<accession>A0A8J2J773</accession>
<feature type="compositionally biased region" description="Polar residues" evidence="1">
    <location>
        <begin position="275"/>
        <end position="284"/>
    </location>
</feature>
<feature type="region of interest" description="Disordered" evidence="1">
    <location>
        <begin position="275"/>
        <end position="328"/>
    </location>
</feature>
<sequence>RDFVSYCSHTWERVSGRIMNAGESDLARSEGVFSRYITQNFTGEDIEGQAFDFVIDTSDPQELEVFASRLAVISFTKGEIMRGNAEEGSRRTETIAPEVSSSDEDYPTAEEVFSIPESELLVSSTCTVDDDERGLESNFGNQTGILSRSESPAPETAAVTSECDQVTSTTGNSFPKTPLGTDKESFTRDPVVPTRRRIRFNIPSPPGSTFSCVSDISVSFIRDSFEEVCAEMRNSPDFLSILASETDLPSFLPDVNESGMQGEQCQSMVENLGQLTPVSQSSPGRSEAEVSIPEKEAPSNTKPGSRSRKSVEKSLQNNNLPSSCIPNLQSRAPVGAALKRMDCFRAKKNKNSRKDAPMNLPPETETEKNRGPAYNLRPKLKKKKTKKTKKYTKPGFVFKDPRIMLKSKIVNHGIEPIVEIVPINLAAALKDLNGAKEHSEIESRSCEIEENFSEKESSMPCSNSESPSCASKSVSPPSKSPCHSTETTRRCKSNSPSNFKRIKIIEINLEEEDDSNDKIVKPPSIVDITSEDEMEEPSYSFKNIVKPKNPHYQFRFQFPKPPNSEQLGWKLFERGLLPRPPVFLHKHPQIVPCSLTSISISRGTDFTKHDTCRY</sequence>
<protein>
    <submittedName>
        <fullName evidence="2">Uncharacterized protein</fullName>
    </submittedName>
</protein>
<dbReference type="Proteomes" id="UP000708208">
    <property type="component" value="Unassembled WGS sequence"/>
</dbReference>
<evidence type="ECO:0000256" key="1">
    <source>
        <dbReference type="SAM" id="MobiDB-lite"/>
    </source>
</evidence>
<feature type="compositionally biased region" description="Polar residues" evidence="1">
    <location>
        <begin position="313"/>
        <end position="328"/>
    </location>
</feature>
<name>A0A8J2J773_9HEXA</name>